<gene>
    <name evidence="2" type="primary">phnM</name>
    <name evidence="2" type="ORF">POI8812_03079</name>
</gene>
<dbReference type="InterPro" id="IPR013108">
    <property type="entry name" value="Amidohydro_3"/>
</dbReference>
<accession>A0A2R8AEW4</accession>
<dbReference type="Gene3D" id="3.20.20.140">
    <property type="entry name" value="Metal-dependent hydrolases"/>
    <property type="match status" value="1"/>
</dbReference>
<proteinExistence type="predicted"/>
<dbReference type="SUPFAM" id="SSF51556">
    <property type="entry name" value="Metallo-dependent hydrolases"/>
    <property type="match status" value="1"/>
</dbReference>
<reference evidence="2 3" key="1">
    <citation type="submission" date="2018-03" db="EMBL/GenBank/DDBJ databases">
        <authorList>
            <person name="Keele B.F."/>
        </authorList>
    </citation>
    <scope>NUCLEOTIDE SEQUENCE [LARGE SCALE GENOMIC DNA]</scope>
    <source>
        <strain evidence="2 3">CeCT 8812</strain>
    </source>
</reference>
<feature type="domain" description="Amidohydrolase 3" evidence="1">
    <location>
        <begin position="300"/>
        <end position="348"/>
    </location>
</feature>
<protein>
    <submittedName>
        <fullName evidence="2">Alpha-D-ribose 1-methylphosphonate 5-triphosphate diphosphatase</fullName>
        <ecNumber evidence="2">3.6.1.63</ecNumber>
    </submittedName>
</protein>
<dbReference type="InterPro" id="IPR011059">
    <property type="entry name" value="Metal-dep_hydrolase_composite"/>
</dbReference>
<dbReference type="PANTHER" id="PTHR43135:SF3">
    <property type="entry name" value="ALPHA-D-RIBOSE 1-METHYLPHOSPHONATE 5-TRIPHOSPHATE DIPHOSPHATASE"/>
    <property type="match status" value="1"/>
</dbReference>
<dbReference type="RefSeq" id="WP_108783446.1">
    <property type="nucleotide sequence ID" value="NZ_OMKW01000004.1"/>
</dbReference>
<dbReference type="PANTHER" id="PTHR43135">
    <property type="entry name" value="ALPHA-D-RIBOSE 1-METHYLPHOSPHONATE 5-TRIPHOSPHATE DIPHOSPHATASE"/>
    <property type="match status" value="1"/>
</dbReference>
<dbReference type="OrthoDB" id="9785413at2"/>
<dbReference type="EMBL" id="OMKW01000004">
    <property type="protein sequence ID" value="SPF30736.1"/>
    <property type="molecule type" value="Genomic_DNA"/>
</dbReference>
<dbReference type="InterPro" id="IPR032466">
    <property type="entry name" value="Metal_Hydrolase"/>
</dbReference>
<dbReference type="Pfam" id="PF07969">
    <property type="entry name" value="Amidohydro_3"/>
    <property type="match status" value="1"/>
</dbReference>
<sequence>MTRALTFEGAKVLRPDGLTGGSVCVEGDQIVERGGRQVDLSGYLVLPGIIDLHGDGFERHLAPRRGALANPLAGLAALDAELGACGVTTAWLAQFWSWEGGMRAPAFAREMATALQNYPALADLRMQLRLETHLTDQMDEVAEFVRSSGIDYVVFNDNLPHRALEAGKVPPRLTGSALRSGRSPEQHLAIMQAAHARGAEVQAALGRFVSQLPGVTFGSHDDATAERRACFDDLGAKIAEFPMAAEAAVGTVVMGAPNVVRGRSQHRNLAAADAIASGACLALASDYHYPSLAQAAFKLMSGGMRLPEAWALVSAGPARLIGLADRGRIATGARADLVFVEEDTLRIRGTMAGGRWTWLQDDMMQRLLTVD</sequence>
<evidence type="ECO:0000313" key="2">
    <source>
        <dbReference type="EMBL" id="SPF30736.1"/>
    </source>
</evidence>
<evidence type="ECO:0000259" key="1">
    <source>
        <dbReference type="Pfam" id="PF07969"/>
    </source>
</evidence>
<dbReference type="Gene3D" id="2.30.40.10">
    <property type="entry name" value="Urease, subunit C, domain 1"/>
    <property type="match status" value="1"/>
</dbReference>
<dbReference type="EC" id="3.6.1.63" evidence="2"/>
<name>A0A2R8AEW4_9RHOB</name>
<dbReference type="InterPro" id="IPR051781">
    <property type="entry name" value="Metallo-dep_Hydrolase"/>
</dbReference>
<dbReference type="NCBIfam" id="NF011987">
    <property type="entry name" value="PRK15446.2-3"/>
    <property type="match status" value="1"/>
</dbReference>
<dbReference type="GO" id="GO:0016810">
    <property type="term" value="F:hydrolase activity, acting on carbon-nitrogen (but not peptide) bonds"/>
    <property type="evidence" value="ECO:0007669"/>
    <property type="project" value="InterPro"/>
</dbReference>
<evidence type="ECO:0000313" key="3">
    <source>
        <dbReference type="Proteomes" id="UP000244932"/>
    </source>
</evidence>
<organism evidence="2 3">
    <name type="scientific">Pontivivens insulae</name>
    <dbReference type="NCBI Taxonomy" id="1639689"/>
    <lineage>
        <taxon>Bacteria</taxon>
        <taxon>Pseudomonadati</taxon>
        <taxon>Pseudomonadota</taxon>
        <taxon>Alphaproteobacteria</taxon>
        <taxon>Rhodobacterales</taxon>
        <taxon>Paracoccaceae</taxon>
        <taxon>Pontivivens</taxon>
    </lineage>
</organism>
<keyword evidence="2" id="KW-0378">Hydrolase</keyword>
<dbReference type="Proteomes" id="UP000244932">
    <property type="component" value="Unassembled WGS sequence"/>
</dbReference>
<dbReference type="SUPFAM" id="SSF51338">
    <property type="entry name" value="Composite domain of metallo-dependent hydrolases"/>
    <property type="match status" value="1"/>
</dbReference>
<dbReference type="AlphaFoldDB" id="A0A2R8AEW4"/>
<keyword evidence="3" id="KW-1185">Reference proteome</keyword>